<sequence>MDVCSAAHAIAHSFKVVIYEKSDRVGGIWTSVNKASGLRLNSILYRFSPSVHWSRFFFSHCDEILNEIGKIWIEYRLYDRTCFNATVTSVKRAGGDASCSPKWVVNDGADGAFYAVIISIGTCGEPMMKMFPGMPVYQPEERPEKPRQNGDKDEHEADDKPHQDNGASTKAAWSSPDATEEAVRLKDGQCPCKSSNWPSQDDSVALPEKVDDVHGATVTTACDESA</sequence>
<accession>A0A9P3GN53</accession>
<feature type="region of interest" description="Disordered" evidence="1">
    <location>
        <begin position="134"/>
        <end position="211"/>
    </location>
</feature>
<dbReference type="AlphaFoldDB" id="A0A9P3GN53"/>
<organism evidence="2 3">
    <name type="scientific">Phanerochaete sordida</name>
    <dbReference type="NCBI Taxonomy" id="48140"/>
    <lineage>
        <taxon>Eukaryota</taxon>
        <taxon>Fungi</taxon>
        <taxon>Dikarya</taxon>
        <taxon>Basidiomycota</taxon>
        <taxon>Agaricomycotina</taxon>
        <taxon>Agaricomycetes</taxon>
        <taxon>Polyporales</taxon>
        <taxon>Phanerochaetaceae</taxon>
        <taxon>Phanerochaete</taxon>
    </lineage>
</organism>
<keyword evidence="3" id="KW-1185">Reference proteome</keyword>
<feature type="compositionally biased region" description="Basic and acidic residues" evidence="1">
    <location>
        <begin position="139"/>
        <end position="163"/>
    </location>
</feature>
<name>A0A9P3GN53_9APHY</name>
<dbReference type="Gene3D" id="3.50.50.60">
    <property type="entry name" value="FAD/NAD(P)-binding domain"/>
    <property type="match status" value="1"/>
</dbReference>
<feature type="compositionally biased region" description="Polar residues" evidence="1">
    <location>
        <begin position="192"/>
        <end position="202"/>
    </location>
</feature>
<dbReference type="SUPFAM" id="SSF51905">
    <property type="entry name" value="FAD/NAD(P)-binding domain"/>
    <property type="match status" value="1"/>
</dbReference>
<proteinExistence type="predicted"/>
<reference evidence="2 3" key="1">
    <citation type="submission" date="2021-08" db="EMBL/GenBank/DDBJ databases">
        <title>Draft Genome Sequence of Phanerochaete sordida strain YK-624.</title>
        <authorList>
            <person name="Mori T."/>
            <person name="Dohra H."/>
            <person name="Suzuki T."/>
            <person name="Kawagishi H."/>
            <person name="Hirai H."/>
        </authorList>
    </citation>
    <scope>NUCLEOTIDE SEQUENCE [LARGE SCALE GENOMIC DNA]</scope>
    <source>
        <strain evidence="2 3">YK-624</strain>
    </source>
</reference>
<dbReference type="InterPro" id="IPR036188">
    <property type="entry name" value="FAD/NAD-bd_sf"/>
</dbReference>
<gene>
    <name evidence="2" type="ORF">PsYK624_147140</name>
</gene>
<dbReference type="EMBL" id="BPQB01000088">
    <property type="protein sequence ID" value="GJE98482.1"/>
    <property type="molecule type" value="Genomic_DNA"/>
</dbReference>
<dbReference type="Proteomes" id="UP000703269">
    <property type="component" value="Unassembled WGS sequence"/>
</dbReference>
<dbReference type="OrthoDB" id="66881at2759"/>
<comment type="caution">
    <text evidence="2">The sequence shown here is derived from an EMBL/GenBank/DDBJ whole genome shotgun (WGS) entry which is preliminary data.</text>
</comment>
<evidence type="ECO:0000313" key="2">
    <source>
        <dbReference type="EMBL" id="GJE98482.1"/>
    </source>
</evidence>
<evidence type="ECO:0000256" key="1">
    <source>
        <dbReference type="SAM" id="MobiDB-lite"/>
    </source>
</evidence>
<evidence type="ECO:0000313" key="3">
    <source>
        <dbReference type="Proteomes" id="UP000703269"/>
    </source>
</evidence>
<protein>
    <submittedName>
        <fullName evidence="2">NAD(P)/FAD-dependent oxidoreductase</fullName>
    </submittedName>
</protein>